<proteinExistence type="predicted"/>
<dbReference type="Pfam" id="PF07589">
    <property type="entry name" value="PEP-CTERM"/>
    <property type="match status" value="1"/>
</dbReference>
<dbReference type="SMART" id="SM00034">
    <property type="entry name" value="CLECT"/>
    <property type="match status" value="1"/>
</dbReference>
<protein>
    <submittedName>
        <fullName evidence="3">Lectin</fullName>
    </submittedName>
</protein>
<organism evidence="3 4">
    <name type="scientific">Candidatus Ghiorseimicrobium undicola</name>
    <dbReference type="NCBI Taxonomy" id="1974746"/>
    <lineage>
        <taxon>Bacteria</taxon>
        <taxon>Pseudomonadati</taxon>
        <taxon>Candidatus Omnitrophota</taxon>
        <taxon>Candidatus Ghiorseimicrobium</taxon>
    </lineage>
</organism>
<dbReference type="Pfam" id="PF00059">
    <property type="entry name" value="Lectin_C"/>
    <property type="match status" value="1"/>
</dbReference>
<dbReference type="PANTHER" id="PTHR22803">
    <property type="entry name" value="MANNOSE, PHOSPHOLIPASE, LECTIN RECEPTOR RELATED"/>
    <property type="match status" value="1"/>
</dbReference>
<sequence length="183" mass="20189">MPILSIIVFVCALLLNSQQSFALPIYNSATDHWYDVVSGNWTESETASQVLGGHLVTINDQDEQTWLLQNFGSTPRYWIGFNDIATEGTFVWSSGEPVTYTNWPAGEPSNSQGSEHYVAMNWGPNGAWNDFPNFSHESWNNYSGIAEYSGATPEPSTMLLFGIGGIAAGLIKRKKCRTKSLKA</sequence>
<dbReference type="InterPro" id="IPR001304">
    <property type="entry name" value="C-type_lectin-like"/>
</dbReference>
<dbReference type="InterPro" id="IPR016187">
    <property type="entry name" value="CTDL_fold"/>
</dbReference>
<feature type="chain" id="PRO_5013769370" evidence="1">
    <location>
        <begin position="23"/>
        <end position="183"/>
    </location>
</feature>
<evidence type="ECO:0000259" key="2">
    <source>
        <dbReference type="PROSITE" id="PS50041"/>
    </source>
</evidence>
<comment type="caution">
    <text evidence="3">The sequence shown here is derived from an EMBL/GenBank/DDBJ whole genome shotgun (WGS) entry which is preliminary data.</text>
</comment>
<dbReference type="SUPFAM" id="SSF56436">
    <property type="entry name" value="C-type lectin-like"/>
    <property type="match status" value="1"/>
</dbReference>
<feature type="domain" description="C-type lectin" evidence="2">
    <location>
        <begin position="26"/>
        <end position="130"/>
    </location>
</feature>
<accession>A0A2H0M1G8</accession>
<dbReference type="NCBIfam" id="TIGR02595">
    <property type="entry name" value="PEP_CTERM"/>
    <property type="match status" value="1"/>
</dbReference>
<dbReference type="InterPro" id="IPR013424">
    <property type="entry name" value="Ice-binding_C"/>
</dbReference>
<dbReference type="EMBL" id="PCWA01000016">
    <property type="protein sequence ID" value="PIQ89764.1"/>
    <property type="molecule type" value="Genomic_DNA"/>
</dbReference>
<reference evidence="3 4" key="1">
    <citation type="submission" date="2017-09" db="EMBL/GenBank/DDBJ databases">
        <title>Depth-based differentiation of microbial function through sediment-hosted aquifers and enrichment of novel symbionts in the deep terrestrial subsurface.</title>
        <authorList>
            <person name="Probst A.J."/>
            <person name="Ladd B."/>
            <person name="Jarett J.K."/>
            <person name="Geller-Mcgrath D.E."/>
            <person name="Sieber C.M."/>
            <person name="Emerson J.B."/>
            <person name="Anantharaman K."/>
            <person name="Thomas B.C."/>
            <person name="Malmstrom R."/>
            <person name="Stieglmeier M."/>
            <person name="Klingl A."/>
            <person name="Woyke T."/>
            <person name="Ryan C.M."/>
            <person name="Banfield J.F."/>
        </authorList>
    </citation>
    <scope>NUCLEOTIDE SEQUENCE [LARGE SCALE GENOMIC DNA]</scope>
    <source>
        <strain evidence="3">CG11_big_fil_rev_8_21_14_0_20_42_13</strain>
    </source>
</reference>
<dbReference type="PROSITE" id="PS50041">
    <property type="entry name" value="C_TYPE_LECTIN_2"/>
    <property type="match status" value="1"/>
</dbReference>
<dbReference type="InterPro" id="IPR016186">
    <property type="entry name" value="C-type_lectin-like/link_sf"/>
</dbReference>
<name>A0A2H0M1G8_9BACT</name>
<dbReference type="InterPro" id="IPR050111">
    <property type="entry name" value="C-type_lectin/snaclec_domain"/>
</dbReference>
<dbReference type="Gene3D" id="3.10.100.10">
    <property type="entry name" value="Mannose-Binding Protein A, subunit A"/>
    <property type="match status" value="1"/>
</dbReference>
<feature type="signal peptide" evidence="1">
    <location>
        <begin position="1"/>
        <end position="22"/>
    </location>
</feature>
<dbReference type="InterPro" id="IPR034007">
    <property type="entry name" value="CTLD_bac"/>
</dbReference>
<keyword evidence="1" id="KW-0732">Signal</keyword>
<dbReference type="CDD" id="cd03603">
    <property type="entry name" value="CLECT_VCBS"/>
    <property type="match status" value="1"/>
</dbReference>
<gene>
    <name evidence="3" type="ORF">COV72_01515</name>
</gene>
<dbReference type="Proteomes" id="UP000229641">
    <property type="component" value="Unassembled WGS sequence"/>
</dbReference>
<evidence type="ECO:0000313" key="3">
    <source>
        <dbReference type="EMBL" id="PIQ89764.1"/>
    </source>
</evidence>
<evidence type="ECO:0000256" key="1">
    <source>
        <dbReference type="SAM" id="SignalP"/>
    </source>
</evidence>
<evidence type="ECO:0000313" key="4">
    <source>
        <dbReference type="Proteomes" id="UP000229641"/>
    </source>
</evidence>
<dbReference type="AlphaFoldDB" id="A0A2H0M1G8"/>